<accession>L2GJT3</accession>
<dbReference type="VEuPathDB" id="MicrosporidiaDB:VICG_01827"/>
<keyword evidence="2" id="KW-1185">Reference proteome</keyword>
<reference evidence="2" key="1">
    <citation type="submission" date="2011-05" db="EMBL/GenBank/DDBJ databases">
        <title>The genome sequence of Vittaforma corneae strain ATCC 50505.</title>
        <authorList>
            <consortium name="The Broad Institute Genome Sequencing Platform"/>
            <person name="Cuomo C."/>
            <person name="Didier E."/>
            <person name="Bowers L."/>
            <person name="Young S.K."/>
            <person name="Zeng Q."/>
            <person name="Gargeya S."/>
            <person name="Fitzgerald M."/>
            <person name="Haas B."/>
            <person name="Abouelleil A."/>
            <person name="Alvarado L."/>
            <person name="Arachchi H.M."/>
            <person name="Berlin A."/>
            <person name="Chapman S.B."/>
            <person name="Gearin G."/>
            <person name="Goldberg J."/>
            <person name="Griggs A."/>
            <person name="Gujja S."/>
            <person name="Hansen M."/>
            <person name="Heiman D."/>
            <person name="Howarth C."/>
            <person name="Larimer J."/>
            <person name="Lui A."/>
            <person name="MacDonald P.J.P."/>
            <person name="McCowen C."/>
            <person name="Montmayeur A."/>
            <person name="Murphy C."/>
            <person name="Neiman D."/>
            <person name="Pearson M."/>
            <person name="Priest M."/>
            <person name="Roberts A."/>
            <person name="Saif S."/>
            <person name="Shea T."/>
            <person name="Sisk P."/>
            <person name="Stolte C."/>
            <person name="Sykes S."/>
            <person name="Wortman J."/>
            <person name="Nusbaum C."/>
            <person name="Birren B."/>
        </authorList>
    </citation>
    <scope>NUCLEOTIDE SEQUENCE [LARGE SCALE GENOMIC DNA]</scope>
    <source>
        <strain evidence="2">ATCC 50505</strain>
    </source>
</reference>
<dbReference type="Proteomes" id="UP000011082">
    <property type="component" value="Unassembled WGS sequence"/>
</dbReference>
<gene>
    <name evidence="1" type="ORF">VICG_01827</name>
</gene>
<dbReference type="RefSeq" id="XP_007605272.1">
    <property type="nucleotide sequence ID" value="XM_007605210.1"/>
</dbReference>
<organism evidence="1 2">
    <name type="scientific">Vittaforma corneae (strain ATCC 50505)</name>
    <name type="common">Microsporidian parasite</name>
    <name type="synonym">Nosema corneum</name>
    <dbReference type="NCBI Taxonomy" id="993615"/>
    <lineage>
        <taxon>Eukaryota</taxon>
        <taxon>Fungi</taxon>
        <taxon>Fungi incertae sedis</taxon>
        <taxon>Microsporidia</taxon>
        <taxon>Nosematidae</taxon>
        <taxon>Vittaforma</taxon>
    </lineage>
</organism>
<dbReference type="EMBL" id="JH370149">
    <property type="protein sequence ID" value="ELA41128.1"/>
    <property type="molecule type" value="Genomic_DNA"/>
</dbReference>
<protein>
    <submittedName>
        <fullName evidence="1">Uncharacterized protein</fullName>
    </submittedName>
</protein>
<name>L2GJT3_VITCO</name>
<evidence type="ECO:0000313" key="1">
    <source>
        <dbReference type="EMBL" id="ELA41128.1"/>
    </source>
</evidence>
<evidence type="ECO:0000313" key="2">
    <source>
        <dbReference type="Proteomes" id="UP000011082"/>
    </source>
</evidence>
<dbReference type="AlphaFoldDB" id="L2GJT3"/>
<dbReference type="OrthoDB" id="2196187at2759"/>
<dbReference type="GeneID" id="19882537"/>
<dbReference type="HOGENOM" id="CLU_1205589_0_0_1"/>
<sequence>MLEEDDLVLLGLKITKDPQTYREEYLEQLKRLDALLNLPTPPIKQIKPMIFFIVRHSSIDPVRSVNLLVSSLEIVKDYKTRRVVLDGLVLMRQKKCMESKELTRLIVMYGHELNYFVRSMQEFLDVHCYAVLRNWYKKGTEKQKSFCYFLLLVLFSKIHDVSERKRMQRDSSKTNRYTGISEDVNGSSHIEEIDSKCDQESTSTSSYCEDRRRCIQRYCKQYKHTRHDKV</sequence>
<dbReference type="InParanoid" id="L2GJT3"/>
<dbReference type="OMA" id="CMESKEL"/>
<proteinExistence type="predicted"/>
<dbReference type="STRING" id="993615.L2GJT3"/>